<dbReference type="EMBL" id="MHIY01000025">
    <property type="protein sequence ID" value="OGY59385.1"/>
    <property type="molecule type" value="Genomic_DNA"/>
</dbReference>
<organism evidence="1 2">
    <name type="scientific">Candidatus Colwellbacteria bacterium RIFCSPLOWO2_01_FULL_48_10</name>
    <dbReference type="NCBI Taxonomy" id="1797690"/>
    <lineage>
        <taxon>Bacteria</taxon>
        <taxon>Candidatus Colwelliibacteriota</taxon>
    </lineage>
</organism>
<evidence type="ECO:0000313" key="2">
    <source>
        <dbReference type="Proteomes" id="UP000178744"/>
    </source>
</evidence>
<evidence type="ECO:0000313" key="1">
    <source>
        <dbReference type="EMBL" id="OGY59385.1"/>
    </source>
</evidence>
<dbReference type="SUPFAM" id="SSF143011">
    <property type="entry name" value="RelE-like"/>
    <property type="match status" value="1"/>
</dbReference>
<comment type="caution">
    <text evidence="1">The sequence shown here is derived from an EMBL/GenBank/DDBJ whole genome shotgun (WGS) entry which is preliminary data.</text>
</comment>
<evidence type="ECO:0008006" key="3">
    <source>
        <dbReference type="Google" id="ProtNLM"/>
    </source>
</evidence>
<dbReference type="Proteomes" id="UP000178744">
    <property type="component" value="Unassembled WGS sequence"/>
</dbReference>
<reference evidence="1 2" key="1">
    <citation type="journal article" date="2016" name="Nat. Commun.">
        <title>Thousands of microbial genomes shed light on interconnected biogeochemical processes in an aquifer system.</title>
        <authorList>
            <person name="Anantharaman K."/>
            <person name="Brown C.T."/>
            <person name="Hug L.A."/>
            <person name="Sharon I."/>
            <person name="Castelle C.J."/>
            <person name="Probst A.J."/>
            <person name="Thomas B.C."/>
            <person name="Singh A."/>
            <person name="Wilkins M.J."/>
            <person name="Karaoz U."/>
            <person name="Brodie E.L."/>
            <person name="Williams K.H."/>
            <person name="Hubbard S.S."/>
            <person name="Banfield J.F."/>
        </authorList>
    </citation>
    <scope>NUCLEOTIDE SEQUENCE [LARGE SCALE GENOMIC DNA]</scope>
</reference>
<dbReference type="InterPro" id="IPR035093">
    <property type="entry name" value="RelE/ParE_toxin_dom_sf"/>
</dbReference>
<accession>A0A1G1Z432</accession>
<sequence>MNEIEKLFRKISKKDRESLLEIVEELQSKTRSLYSSIQKVSGTEFYRLKKGRYRIIFHYASDGVIIDSIRLRNERTYKAL</sequence>
<dbReference type="STRING" id="1797690.A3B23_03795"/>
<gene>
    <name evidence="1" type="ORF">A3B23_03795</name>
</gene>
<proteinExistence type="predicted"/>
<protein>
    <recommendedName>
        <fullName evidence="3">Cytotoxic translational repressor of toxin-antitoxin stability system</fullName>
    </recommendedName>
</protein>
<dbReference type="Gene3D" id="3.30.2310.20">
    <property type="entry name" value="RelE-like"/>
    <property type="match status" value="1"/>
</dbReference>
<name>A0A1G1Z432_9BACT</name>
<dbReference type="AlphaFoldDB" id="A0A1G1Z432"/>